<protein>
    <submittedName>
        <fullName evidence="2">Uncharacterized protein</fullName>
    </submittedName>
</protein>
<evidence type="ECO:0000313" key="3">
    <source>
        <dbReference type="Proteomes" id="UP001327957"/>
    </source>
</evidence>
<evidence type="ECO:0000256" key="1">
    <source>
        <dbReference type="SAM" id="SignalP"/>
    </source>
</evidence>
<dbReference type="EMBL" id="JASAOK010000039">
    <property type="protein sequence ID" value="KAK6216614.1"/>
    <property type="molecule type" value="Genomic_DNA"/>
</dbReference>
<dbReference type="Proteomes" id="UP001327957">
    <property type="component" value="Unassembled WGS sequence"/>
</dbReference>
<reference evidence="2 3" key="1">
    <citation type="submission" date="2023-04" db="EMBL/GenBank/DDBJ databases">
        <title>Colletotrichum tabacum stain YC1 causing leaf anthracnose on Nicotiana tabacum(L.) cv.</title>
        <authorList>
            <person name="Ji Z."/>
            <person name="Wang M."/>
            <person name="Zhang J."/>
            <person name="Wang N."/>
            <person name="Zhou Z."/>
        </authorList>
    </citation>
    <scope>NUCLEOTIDE SEQUENCE [LARGE SCALE GENOMIC DNA]</scope>
    <source>
        <strain evidence="2 3">YC1</strain>
    </source>
</reference>
<evidence type="ECO:0000313" key="2">
    <source>
        <dbReference type="EMBL" id="KAK6216614.1"/>
    </source>
</evidence>
<accession>A0AAV9TD40</accession>
<sequence length="292" mass="32014">MRIQLLLAGAVATLSYAAPTLTARQEDEPRKPPKSGFGNGLPPFVADVLEAFVIRSGTPEDVLRVENERKMGQGSDDLQPVAILPRQWKNSYWLEHDIANARKEAWSRMLLESKMAQGTDDLQPVAVLSRRQDYLPPAYTRLQKEIFYGLHDAWDKYVLDRKIEQGTDDLQPVAIKARSAEAGAGAAEGHELFDLALDNAAYEWSVAHGDAGADKGGRAVIETCVREADKDKVTVREKKEDGGGGGEKDGRVKVVVEGLPQSCCAMLEEWKGLEGHGLDFDVVGQGFVEVTL</sequence>
<proteinExistence type="predicted"/>
<dbReference type="AlphaFoldDB" id="A0AAV9TD40"/>
<feature type="chain" id="PRO_5043743199" evidence="1">
    <location>
        <begin position="18"/>
        <end position="292"/>
    </location>
</feature>
<keyword evidence="3" id="KW-1185">Reference proteome</keyword>
<name>A0AAV9TD40_9PEZI</name>
<feature type="signal peptide" evidence="1">
    <location>
        <begin position="1"/>
        <end position="17"/>
    </location>
</feature>
<gene>
    <name evidence="2" type="ORF">QIS74_06728</name>
</gene>
<comment type="caution">
    <text evidence="2">The sequence shown here is derived from an EMBL/GenBank/DDBJ whole genome shotgun (WGS) entry which is preliminary data.</text>
</comment>
<organism evidence="2 3">
    <name type="scientific">Colletotrichum tabaci</name>
    <dbReference type="NCBI Taxonomy" id="1209068"/>
    <lineage>
        <taxon>Eukaryota</taxon>
        <taxon>Fungi</taxon>
        <taxon>Dikarya</taxon>
        <taxon>Ascomycota</taxon>
        <taxon>Pezizomycotina</taxon>
        <taxon>Sordariomycetes</taxon>
        <taxon>Hypocreomycetidae</taxon>
        <taxon>Glomerellales</taxon>
        <taxon>Glomerellaceae</taxon>
        <taxon>Colletotrichum</taxon>
        <taxon>Colletotrichum destructivum species complex</taxon>
    </lineage>
</organism>
<keyword evidence="1" id="KW-0732">Signal</keyword>